<evidence type="ECO:0000256" key="3">
    <source>
        <dbReference type="ARBA" id="ARBA00023004"/>
    </source>
</evidence>
<feature type="binding site" description="axial binding residue" evidence="5">
    <location>
        <position position="68"/>
    </location>
    <ligand>
        <name>heme c</name>
        <dbReference type="ChEBI" id="CHEBI:61717"/>
        <label>1</label>
    </ligand>
    <ligandPart>
        <name>Fe</name>
        <dbReference type="ChEBI" id="CHEBI:18248"/>
    </ligandPart>
</feature>
<evidence type="ECO:0000256" key="4">
    <source>
        <dbReference type="PIRSR" id="PIRSR000005-1"/>
    </source>
</evidence>
<name>A0A328PAU3_9GAMM</name>
<dbReference type="Proteomes" id="UP000248926">
    <property type="component" value="Unassembled WGS sequence"/>
</dbReference>
<dbReference type="InterPro" id="IPR050597">
    <property type="entry name" value="Cytochrome_c_Oxidase_Subunit"/>
</dbReference>
<dbReference type="PIRSF" id="PIRSF000005">
    <property type="entry name" value="Cytochrome_c4"/>
    <property type="match status" value="1"/>
</dbReference>
<dbReference type="GO" id="GO:0005506">
    <property type="term" value="F:iron ion binding"/>
    <property type="evidence" value="ECO:0007669"/>
    <property type="project" value="InterPro"/>
</dbReference>
<feature type="binding site" description="covalent" evidence="4">
    <location>
        <position position="129"/>
    </location>
    <ligand>
        <name>heme c</name>
        <dbReference type="ChEBI" id="CHEBI:61717"/>
        <label>2</label>
    </ligand>
</feature>
<dbReference type="GO" id="GO:0009055">
    <property type="term" value="F:electron transfer activity"/>
    <property type="evidence" value="ECO:0007669"/>
    <property type="project" value="InterPro"/>
</dbReference>
<feature type="binding site" description="axial binding residue" evidence="5">
    <location>
        <position position="172"/>
    </location>
    <ligand>
        <name>heme c</name>
        <dbReference type="ChEBI" id="CHEBI:61717"/>
        <label>2</label>
    </ligand>
    <ligandPart>
        <name>Fe</name>
        <dbReference type="ChEBI" id="CHEBI:18248"/>
    </ligandPart>
</feature>
<organism evidence="7 8">
    <name type="scientific">Dyella jiangningensis</name>
    <dbReference type="NCBI Taxonomy" id="1379159"/>
    <lineage>
        <taxon>Bacteria</taxon>
        <taxon>Pseudomonadati</taxon>
        <taxon>Pseudomonadota</taxon>
        <taxon>Gammaproteobacteria</taxon>
        <taxon>Lysobacterales</taxon>
        <taxon>Rhodanobacteraceae</taxon>
        <taxon>Dyella</taxon>
    </lineage>
</organism>
<dbReference type="PROSITE" id="PS51007">
    <property type="entry name" value="CYTC"/>
    <property type="match status" value="2"/>
</dbReference>
<comment type="PTM">
    <text evidence="4">Binds 2 heme c groups covalently per subunit.</text>
</comment>
<dbReference type="InterPro" id="IPR036909">
    <property type="entry name" value="Cyt_c-like_dom_sf"/>
</dbReference>
<evidence type="ECO:0000313" key="8">
    <source>
        <dbReference type="Proteomes" id="UP000248926"/>
    </source>
</evidence>
<keyword evidence="3 5" id="KW-0408">Iron</keyword>
<proteinExistence type="predicted"/>
<feature type="binding site" description="covalent" evidence="4">
    <location>
        <position position="23"/>
    </location>
    <ligand>
        <name>heme c</name>
        <dbReference type="ChEBI" id="CHEBI:61717"/>
        <label>1</label>
    </ligand>
</feature>
<feature type="binding site" description="axial binding residue" evidence="5">
    <location>
        <position position="27"/>
    </location>
    <ligand>
        <name>heme c</name>
        <dbReference type="ChEBI" id="CHEBI:61717"/>
        <label>1</label>
    </ligand>
    <ligandPart>
        <name>Fe</name>
        <dbReference type="ChEBI" id="CHEBI:18248"/>
    </ligandPart>
</feature>
<feature type="domain" description="Cytochrome c" evidence="6">
    <location>
        <begin position="105"/>
        <end position="195"/>
    </location>
</feature>
<dbReference type="PANTHER" id="PTHR33751:SF11">
    <property type="entry name" value="BLL4483 PROTEIN"/>
    <property type="match status" value="1"/>
</dbReference>
<gene>
    <name evidence="7" type="ORF">CA260_01295</name>
</gene>
<dbReference type="AlphaFoldDB" id="A0A328PAU3"/>
<dbReference type="GO" id="GO:0020037">
    <property type="term" value="F:heme binding"/>
    <property type="evidence" value="ECO:0007669"/>
    <property type="project" value="InterPro"/>
</dbReference>
<dbReference type="InterPro" id="IPR024167">
    <property type="entry name" value="Cytochrome_c4-like"/>
</dbReference>
<feature type="domain" description="Cytochrome c" evidence="6">
    <location>
        <begin position="1"/>
        <end position="91"/>
    </location>
</feature>
<accession>A0A328PAU3</accession>
<dbReference type="InterPro" id="IPR009056">
    <property type="entry name" value="Cyt_c-like_dom"/>
</dbReference>
<dbReference type="Gene3D" id="1.10.760.10">
    <property type="entry name" value="Cytochrome c-like domain"/>
    <property type="match status" value="2"/>
</dbReference>
<feature type="binding site" description="axial binding residue" evidence="5">
    <location>
        <position position="130"/>
    </location>
    <ligand>
        <name>heme c</name>
        <dbReference type="ChEBI" id="CHEBI:61717"/>
        <label>2</label>
    </ligand>
    <ligandPart>
        <name>Fe</name>
        <dbReference type="ChEBI" id="CHEBI:18248"/>
    </ligandPart>
</feature>
<protein>
    <recommendedName>
        <fullName evidence="6">Cytochrome c domain-containing protein</fullName>
    </recommendedName>
</protein>
<evidence type="ECO:0000256" key="2">
    <source>
        <dbReference type="ARBA" id="ARBA00022723"/>
    </source>
</evidence>
<keyword evidence="1 4" id="KW-0349">Heme</keyword>
<dbReference type="GO" id="GO:0042597">
    <property type="term" value="C:periplasmic space"/>
    <property type="evidence" value="ECO:0007669"/>
    <property type="project" value="InterPro"/>
</dbReference>
<dbReference type="EMBL" id="NFZS01000001">
    <property type="protein sequence ID" value="RAO78283.1"/>
    <property type="molecule type" value="Genomic_DNA"/>
</dbReference>
<evidence type="ECO:0000256" key="1">
    <source>
        <dbReference type="ARBA" id="ARBA00022617"/>
    </source>
</evidence>
<dbReference type="PANTHER" id="PTHR33751">
    <property type="entry name" value="CBB3-TYPE CYTOCHROME C OXIDASE SUBUNIT FIXP"/>
    <property type="match status" value="1"/>
</dbReference>
<sequence length="225" mass="23725">MCVAAGAPAGGVPDTIEQRVAACTSCHGAQGRGLRDGASAPRIAGQPAAYLALQLRYFQSGQRKDDTMRYITKPLTPDYAKEIAGYFASQTMAVDAGRPSPSAGELAQRGAQIVLKGDPSRGVPPCASCHGSRLAGREPLIPGLADLSSNYLKSQFAQWRSHARAADRPYCMSVVANRMSEAEIDAAVQWLADRRPGDVPSTDAVGGREPPLPEWCVMDEAGAGL</sequence>
<feature type="binding site" description="covalent" evidence="4">
    <location>
        <position position="126"/>
    </location>
    <ligand>
        <name>heme c</name>
        <dbReference type="ChEBI" id="CHEBI:61717"/>
        <label>2</label>
    </ligand>
</feature>
<comment type="caution">
    <text evidence="7">The sequence shown here is derived from an EMBL/GenBank/DDBJ whole genome shotgun (WGS) entry which is preliminary data.</text>
</comment>
<dbReference type="SUPFAM" id="SSF46626">
    <property type="entry name" value="Cytochrome c"/>
    <property type="match status" value="2"/>
</dbReference>
<evidence type="ECO:0000313" key="7">
    <source>
        <dbReference type="EMBL" id="RAO78283.1"/>
    </source>
</evidence>
<keyword evidence="2 5" id="KW-0479">Metal-binding</keyword>
<reference evidence="7 8" key="1">
    <citation type="journal article" date="2018" name="Genet. Mol. Biol.">
        <title>The genome sequence of Dyella jiangningensis FCAV SCS01 from a lignocellulose-decomposing microbial consortium metagenome reveals potential for biotechnological applications.</title>
        <authorList>
            <person name="Desiderato J.G."/>
            <person name="Alvarenga D.O."/>
            <person name="Constancio M.T.L."/>
            <person name="Alves L.M.C."/>
            <person name="Varani A.M."/>
        </authorList>
    </citation>
    <scope>NUCLEOTIDE SEQUENCE [LARGE SCALE GENOMIC DNA]</scope>
    <source>
        <strain evidence="7 8">FCAV SCS01</strain>
    </source>
</reference>
<evidence type="ECO:0000256" key="5">
    <source>
        <dbReference type="PIRSR" id="PIRSR000005-2"/>
    </source>
</evidence>
<evidence type="ECO:0000259" key="6">
    <source>
        <dbReference type="PROSITE" id="PS51007"/>
    </source>
</evidence>
<feature type="binding site" description="covalent" evidence="4">
    <location>
        <position position="26"/>
    </location>
    <ligand>
        <name>heme c</name>
        <dbReference type="ChEBI" id="CHEBI:61717"/>
        <label>1</label>
    </ligand>
</feature>
<keyword evidence="8" id="KW-1185">Reference proteome</keyword>